<sequence>MFNKDSKSESDFERTHIDVKEHAKGKKNEYMEHPLDTFSNNPDIETDDKKSKGQNGVTVVLYETPTKPYFLLSTIRDTKDSQPDSIG</sequence>
<feature type="region of interest" description="Disordered" evidence="1">
    <location>
        <begin position="1"/>
        <end position="55"/>
    </location>
</feature>
<dbReference type="Proteomes" id="UP000005408">
    <property type="component" value="Unassembled WGS sequence"/>
</dbReference>
<reference evidence="2" key="1">
    <citation type="submission" date="2022-08" db="UniProtKB">
        <authorList>
            <consortium name="EnsemblMetazoa"/>
        </authorList>
    </citation>
    <scope>IDENTIFICATION</scope>
    <source>
        <strain evidence="2">05x7-T-G4-1.051#20</strain>
    </source>
</reference>
<organism evidence="2 3">
    <name type="scientific">Magallana gigas</name>
    <name type="common">Pacific oyster</name>
    <name type="synonym">Crassostrea gigas</name>
    <dbReference type="NCBI Taxonomy" id="29159"/>
    <lineage>
        <taxon>Eukaryota</taxon>
        <taxon>Metazoa</taxon>
        <taxon>Spiralia</taxon>
        <taxon>Lophotrochozoa</taxon>
        <taxon>Mollusca</taxon>
        <taxon>Bivalvia</taxon>
        <taxon>Autobranchia</taxon>
        <taxon>Pteriomorphia</taxon>
        <taxon>Ostreida</taxon>
        <taxon>Ostreoidea</taxon>
        <taxon>Ostreidae</taxon>
        <taxon>Magallana</taxon>
    </lineage>
</organism>
<feature type="compositionally biased region" description="Basic and acidic residues" evidence="1">
    <location>
        <begin position="1"/>
        <end position="35"/>
    </location>
</feature>
<name>A0A8W8M0M7_MAGGI</name>
<protein>
    <submittedName>
        <fullName evidence="2">Uncharacterized protein</fullName>
    </submittedName>
</protein>
<proteinExistence type="predicted"/>
<evidence type="ECO:0000313" key="2">
    <source>
        <dbReference type="EnsemblMetazoa" id="G30465.1:cds"/>
    </source>
</evidence>
<dbReference type="AlphaFoldDB" id="A0A8W8M0M7"/>
<accession>A0A8W8M0M7</accession>
<dbReference type="EnsemblMetazoa" id="G30465.1">
    <property type="protein sequence ID" value="G30465.1:cds"/>
    <property type="gene ID" value="G30465"/>
</dbReference>
<evidence type="ECO:0000256" key="1">
    <source>
        <dbReference type="SAM" id="MobiDB-lite"/>
    </source>
</evidence>
<keyword evidence="3" id="KW-1185">Reference proteome</keyword>
<evidence type="ECO:0000313" key="3">
    <source>
        <dbReference type="Proteomes" id="UP000005408"/>
    </source>
</evidence>